<reference evidence="1" key="1">
    <citation type="journal article" date="2023" name="Mol. Phylogenet. Evol.">
        <title>Genome-scale phylogeny and comparative genomics of the fungal order Sordariales.</title>
        <authorList>
            <person name="Hensen N."/>
            <person name="Bonometti L."/>
            <person name="Westerberg I."/>
            <person name="Brannstrom I.O."/>
            <person name="Guillou S."/>
            <person name="Cros-Aarteil S."/>
            <person name="Calhoun S."/>
            <person name="Haridas S."/>
            <person name="Kuo A."/>
            <person name="Mondo S."/>
            <person name="Pangilinan J."/>
            <person name="Riley R."/>
            <person name="LaButti K."/>
            <person name="Andreopoulos B."/>
            <person name="Lipzen A."/>
            <person name="Chen C."/>
            <person name="Yan M."/>
            <person name="Daum C."/>
            <person name="Ng V."/>
            <person name="Clum A."/>
            <person name="Steindorff A."/>
            <person name="Ohm R.A."/>
            <person name="Martin F."/>
            <person name="Silar P."/>
            <person name="Natvig D.O."/>
            <person name="Lalanne C."/>
            <person name="Gautier V."/>
            <person name="Ament-Velasquez S.L."/>
            <person name="Kruys A."/>
            <person name="Hutchinson M.I."/>
            <person name="Powell A.J."/>
            <person name="Barry K."/>
            <person name="Miller A.N."/>
            <person name="Grigoriev I.V."/>
            <person name="Debuchy R."/>
            <person name="Gladieux P."/>
            <person name="Hiltunen Thoren M."/>
            <person name="Johannesson H."/>
        </authorList>
    </citation>
    <scope>NUCLEOTIDE SEQUENCE</scope>
    <source>
        <strain evidence="1">PSN243</strain>
    </source>
</reference>
<dbReference type="InterPro" id="IPR011009">
    <property type="entry name" value="Kinase-like_dom_sf"/>
</dbReference>
<proteinExistence type="predicted"/>
<gene>
    <name evidence="1" type="ORF">QBC34DRAFT_397747</name>
</gene>
<keyword evidence="2" id="KW-1185">Reference proteome</keyword>
<dbReference type="Pfam" id="PF13095">
    <property type="entry name" value="FTA2"/>
    <property type="match status" value="1"/>
</dbReference>
<evidence type="ECO:0000313" key="1">
    <source>
        <dbReference type="EMBL" id="KAK4452513.1"/>
    </source>
</evidence>
<sequence>MAEGAKANWLLLKSKELPPCDGPKLGMFAHCRAPIEWLELLQKSTPESQSGSQGFVFKVKILSQVYALKVFKFYKPSTERHLMSDIDGQKVTDNDLAFHTDPFYAECRAYGRIKIAEKARRRQIAARCHGFIPLKRKDELFLAEMGIDPWEDIPEDDEYRIQAEGSPIRAIVKDFIDVEGDDSMDLRTLKGIVKNVRAMNKHGILHRDIRAANFRAGLIVDFGSAWTKPHCIMAVVPPHLFKRWELDDLSMFEDMVEEQGFSLLSVRALPDQSYLRKLRSRKRVWRFEDER</sequence>
<name>A0AAV9GV22_9PEZI</name>
<dbReference type="AlphaFoldDB" id="A0AAV9GV22"/>
<evidence type="ECO:0000313" key="2">
    <source>
        <dbReference type="Proteomes" id="UP001321760"/>
    </source>
</evidence>
<protein>
    <submittedName>
        <fullName evidence="1">Kinetochore Sim4 complex subunit FTA2-domain-containing protein</fullName>
    </submittedName>
</protein>
<comment type="caution">
    <text evidence="1">The sequence shown here is derived from an EMBL/GenBank/DDBJ whole genome shotgun (WGS) entry which is preliminary data.</text>
</comment>
<dbReference type="EMBL" id="MU865923">
    <property type="protein sequence ID" value="KAK4452513.1"/>
    <property type="molecule type" value="Genomic_DNA"/>
</dbReference>
<accession>A0AAV9GV22</accession>
<dbReference type="SUPFAM" id="SSF56112">
    <property type="entry name" value="Protein kinase-like (PK-like)"/>
    <property type="match status" value="2"/>
</dbReference>
<dbReference type="Proteomes" id="UP001321760">
    <property type="component" value="Unassembled WGS sequence"/>
</dbReference>
<reference evidence="1" key="2">
    <citation type="submission" date="2023-05" db="EMBL/GenBank/DDBJ databases">
        <authorList>
            <consortium name="Lawrence Berkeley National Laboratory"/>
            <person name="Steindorff A."/>
            <person name="Hensen N."/>
            <person name="Bonometti L."/>
            <person name="Westerberg I."/>
            <person name="Brannstrom I.O."/>
            <person name="Guillou S."/>
            <person name="Cros-Aarteil S."/>
            <person name="Calhoun S."/>
            <person name="Haridas S."/>
            <person name="Kuo A."/>
            <person name="Mondo S."/>
            <person name="Pangilinan J."/>
            <person name="Riley R."/>
            <person name="Labutti K."/>
            <person name="Andreopoulos B."/>
            <person name="Lipzen A."/>
            <person name="Chen C."/>
            <person name="Yanf M."/>
            <person name="Daum C."/>
            <person name="Ng V."/>
            <person name="Clum A."/>
            <person name="Ohm R."/>
            <person name="Martin F."/>
            <person name="Silar P."/>
            <person name="Natvig D."/>
            <person name="Lalanne C."/>
            <person name="Gautier V."/>
            <person name="Ament-Velasquez S.L."/>
            <person name="Kruys A."/>
            <person name="Hutchinson M.I."/>
            <person name="Powell A.J."/>
            <person name="Barry K."/>
            <person name="Miller A.N."/>
            <person name="Grigoriev I.V."/>
            <person name="Debuchy R."/>
            <person name="Gladieux P."/>
            <person name="Thoren M.H."/>
            <person name="Johannesson H."/>
        </authorList>
    </citation>
    <scope>NUCLEOTIDE SEQUENCE</scope>
    <source>
        <strain evidence="1">PSN243</strain>
    </source>
</reference>
<organism evidence="1 2">
    <name type="scientific">Podospora aff. communis PSN243</name>
    <dbReference type="NCBI Taxonomy" id="3040156"/>
    <lineage>
        <taxon>Eukaryota</taxon>
        <taxon>Fungi</taxon>
        <taxon>Dikarya</taxon>
        <taxon>Ascomycota</taxon>
        <taxon>Pezizomycotina</taxon>
        <taxon>Sordariomycetes</taxon>
        <taxon>Sordariomycetidae</taxon>
        <taxon>Sordariales</taxon>
        <taxon>Podosporaceae</taxon>
        <taxon>Podospora</taxon>
    </lineage>
</organism>
<dbReference type="InterPro" id="IPR025213">
    <property type="entry name" value="Sim4_Fta2"/>
</dbReference>